<protein>
    <submittedName>
        <fullName evidence="2">Uncharacterized protein</fullName>
    </submittedName>
</protein>
<organism evidence="2 3">
    <name type="scientific">Qipengyuania marisflavi</name>
    <dbReference type="NCBI Taxonomy" id="2486356"/>
    <lineage>
        <taxon>Bacteria</taxon>
        <taxon>Pseudomonadati</taxon>
        <taxon>Pseudomonadota</taxon>
        <taxon>Alphaproteobacteria</taxon>
        <taxon>Sphingomonadales</taxon>
        <taxon>Erythrobacteraceae</taxon>
        <taxon>Qipengyuania</taxon>
    </lineage>
</organism>
<evidence type="ECO:0000313" key="3">
    <source>
        <dbReference type="Proteomes" id="UP000309668"/>
    </source>
</evidence>
<sequence>MIARFAPAALAALALASAPAPAHAREQIDPAAMSAAIRYALPHLLTAVRSTCAARLAPDGYLATNGDALHARFTQGADAAWPQAKLVIAQFGAKEDGGAMQMMQSLPDESLKPFVDGMITMKVAGEIKPAQCSDIERGLELMAPLPPENIAALTGFILEMVSKRSDTKQKAAPEAARAATGD</sequence>
<feature type="signal peptide" evidence="1">
    <location>
        <begin position="1"/>
        <end position="24"/>
    </location>
</feature>
<evidence type="ECO:0000313" key="2">
    <source>
        <dbReference type="EMBL" id="TMM49934.1"/>
    </source>
</evidence>
<dbReference type="OrthoDB" id="7594050at2"/>
<dbReference type="Proteomes" id="UP000309668">
    <property type="component" value="Unassembled WGS sequence"/>
</dbReference>
<dbReference type="EMBL" id="VCAO01000001">
    <property type="protein sequence ID" value="TMM49934.1"/>
    <property type="molecule type" value="Genomic_DNA"/>
</dbReference>
<keyword evidence="3" id="KW-1185">Reference proteome</keyword>
<accession>A0A5S3P8W0</accession>
<reference evidence="2 3" key="1">
    <citation type="submission" date="2019-05" db="EMBL/GenBank/DDBJ databases">
        <title>Erythrobacter marisflavi sp. nov., isolated from isolated from water of an estuary environment.</title>
        <authorList>
            <person name="Yoon J.-H."/>
        </authorList>
    </citation>
    <scope>NUCLEOTIDE SEQUENCE [LARGE SCALE GENOMIC DNA]</scope>
    <source>
        <strain evidence="2 3">KEM-5</strain>
    </source>
</reference>
<feature type="chain" id="PRO_5024445204" evidence="1">
    <location>
        <begin position="25"/>
        <end position="182"/>
    </location>
</feature>
<gene>
    <name evidence="2" type="ORF">FEV51_01680</name>
</gene>
<dbReference type="RefSeq" id="WP_138615495.1">
    <property type="nucleotide sequence ID" value="NZ_VCAO01000001.1"/>
</dbReference>
<dbReference type="AlphaFoldDB" id="A0A5S3P8W0"/>
<proteinExistence type="predicted"/>
<name>A0A5S3P8W0_9SPHN</name>
<comment type="caution">
    <text evidence="2">The sequence shown here is derived from an EMBL/GenBank/DDBJ whole genome shotgun (WGS) entry which is preliminary data.</text>
</comment>
<keyword evidence="1" id="KW-0732">Signal</keyword>
<evidence type="ECO:0000256" key="1">
    <source>
        <dbReference type="SAM" id="SignalP"/>
    </source>
</evidence>